<evidence type="ECO:0000313" key="2">
    <source>
        <dbReference type="EMBL" id="GAA4504021.1"/>
    </source>
</evidence>
<feature type="region of interest" description="Disordered" evidence="1">
    <location>
        <begin position="30"/>
        <end position="53"/>
    </location>
</feature>
<evidence type="ECO:0000256" key="1">
    <source>
        <dbReference type="SAM" id="MobiDB-lite"/>
    </source>
</evidence>
<protein>
    <submittedName>
        <fullName evidence="2">Uncharacterized protein</fullName>
    </submittedName>
</protein>
<dbReference type="EMBL" id="BAABHF010000034">
    <property type="protein sequence ID" value="GAA4504021.1"/>
    <property type="molecule type" value="Genomic_DNA"/>
</dbReference>
<dbReference type="Proteomes" id="UP001500503">
    <property type="component" value="Unassembled WGS sequence"/>
</dbReference>
<reference evidence="3" key="1">
    <citation type="journal article" date="2019" name="Int. J. Syst. Evol. Microbiol.">
        <title>The Global Catalogue of Microorganisms (GCM) 10K type strain sequencing project: providing services to taxonomists for standard genome sequencing and annotation.</title>
        <authorList>
            <consortium name="The Broad Institute Genomics Platform"/>
            <consortium name="The Broad Institute Genome Sequencing Center for Infectious Disease"/>
            <person name="Wu L."/>
            <person name="Ma J."/>
        </authorList>
    </citation>
    <scope>NUCLEOTIDE SEQUENCE [LARGE SCALE GENOMIC DNA]</scope>
    <source>
        <strain evidence="3">JCM 17933</strain>
    </source>
</reference>
<keyword evidence="3" id="KW-1185">Reference proteome</keyword>
<proteinExistence type="predicted"/>
<sequence length="53" mass="6116">MVNGGSGDHWIQEPPAWEGRERQLVIVLQEDRDSPAAEPVHLLRDERGDQLRR</sequence>
<name>A0ABP8QM79_9ACTN</name>
<evidence type="ECO:0000313" key="3">
    <source>
        <dbReference type="Proteomes" id="UP001500503"/>
    </source>
</evidence>
<comment type="caution">
    <text evidence="2">The sequence shown here is derived from an EMBL/GenBank/DDBJ whole genome shotgun (WGS) entry which is preliminary data.</text>
</comment>
<accession>A0ABP8QM79</accession>
<organism evidence="2 3">
    <name type="scientific">Actinoallomurus oryzae</name>
    <dbReference type="NCBI Taxonomy" id="502180"/>
    <lineage>
        <taxon>Bacteria</taxon>
        <taxon>Bacillati</taxon>
        <taxon>Actinomycetota</taxon>
        <taxon>Actinomycetes</taxon>
        <taxon>Streptosporangiales</taxon>
        <taxon>Thermomonosporaceae</taxon>
        <taxon>Actinoallomurus</taxon>
    </lineage>
</organism>
<gene>
    <name evidence="2" type="ORF">GCM10023191_057630</name>
</gene>